<keyword evidence="6" id="KW-1133">Transmembrane helix</keyword>
<comment type="caution">
    <text evidence="8">The sequence shown here is derived from an EMBL/GenBank/DDBJ whole genome shotgun (WGS) entry which is preliminary data.</text>
</comment>
<keyword evidence="5" id="KW-0902">Two-component regulatory system</keyword>
<dbReference type="InterPro" id="IPR036890">
    <property type="entry name" value="HATPase_C_sf"/>
</dbReference>
<dbReference type="InterPro" id="IPR003594">
    <property type="entry name" value="HATPase_dom"/>
</dbReference>
<dbReference type="InterPro" id="IPR011623">
    <property type="entry name" value="7TMR_DISM_rcpt_extracell_dom1"/>
</dbReference>
<feature type="transmembrane region" description="Helical" evidence="6">
    <location>
        <begin position="316"/>
        <end position="336"/>
    </location>
</feature>
<dbReference type="SUPFAM" id="SSF55874">
    <property type="entry name" value="ATPase domain of HSP90 chaperone/DNA topoisomerase II/histidine kinase"/>
    <property type="match status" value="1"/>
</dbReference>
<dbReference type="RefSeq" id="WP_055395916.1">
    <property type="nucleotide sequence ID" value="NZ_LCTZ01000002.1"/>
</dbReference>
<keyword evidence="4" id="KW-0418">Kinase</keyword>
<dbReference type="STRING" id="346185.AAY42_13030"/>
<evidence type="ECO:0000313" key="8">
    <source>
        <dbReference type="EMBL" id="KQC30701.1"/>
    </source>
</evidence>
<dbReference type="GO" id="GO:0004673">
    <property type="term" value="F:protein histidine kinase activity"/>
    <property type="evidence" value="ECO:0007669"/>
    <property type="project" value="UniProtKB-EC"/>
</dbReference>
<gene>
    <name evidence="8" type="ORF">AAY42_13030</name>
</gene>
<name>A0A0Q0WZ25_9FLAO</name>
<dbReference type="PANTHER" id="PTHR24421:SF10">
    <property type="entry name" value="NITRATE_NITRITE SENSOR PROTEIN NARQ"/>
    <property type="match status" value="1"/>
</dbReference>
<feature type="transmembrane region" description="Helical" evidence="6">
    <location>
        <begin position="189"/>
        <end position="208"/>
    </location>
</feature>
<dbReference type="AlphaFoldDB" id="A0A0Q0WZ25"/>
<evidence type="ECO:0000256" key="5">
    <source>
        <dbReference type="ARBA" id="ARBA00023012"/>
    </source>
</evidence>
<evidence type="ECO:0000256" key="2">
    <source>
        <dbReference type="ARBA" id="ARBA00012438"/>
    </source>
</evidence>
<keyword evidence="6" id="KW-0812">Transmembrane</keyword>
<dbReference type="EMBL" id="LCTZ01000002">
    <property type="protein sequence ID" value="KQC30701.1"/>
    <property type="molecule type" value="Genomic_DNA"/>
</dbReference>
<evidence type="ECO:0000313" key="9">
    <source>
        <dbReference type="Proteomes" id="UP000050827"/>
    </source>
</evidence>
<evidence type="ECO:0000259" key="7">
    <source>
        <dbReference type="PROSITE" id="PS50109"/>
    </source>
</evidence>
<dbReference type="Gene3D" id="3.30.565.10">
    <property type="entry name" value="Histidine kinase-like ATPase, C-terminal domain"/>
    <property type="match status" value="1"/>
</dbReference>
<feature type="domain" description="Histidine kinase" evidence="7">
    <location>
        <begin position="433"/>
        <end position="615"/>
    </location>
</feature>
<dbReference type="InterPro" id="IPR050482">
    <property type="entry name" value="Sensor_HK_TwoCompSys"/>
</dbReference>
<dbReference type="CDD" id="cd16917">
    <property type="entry name" value="HATPase_UhpB-NarQ-NarX-like"/>
    <property type="match status" value="1"/>
</dbReference>
<feature type="transmembrane region" description="Helical" evidence="6">
    <location>
        <begin position="215"/>
        <end position="235"/>
    </location>
</feature>
<dbReference type="OrthoDB" id="9778366at2"/>
<dbReference type="EC" id="2.7.13.3" evidence="2"/>
<reference evidence="8 9" key="1">
    <citation type="submission" date="2015-04" db="EMBL/GenBank/DDBJ databases">
        <title>Complete genome of flavobacterium.</title>
        <authorList>
            <person name="Kwon Y.M."/>
            <person name="Kim S.-J."/>
        </authorList>
    </citation>
    <scope>NUCLEOTIDE SEQUENCE [LARGE SCALE GENOMIC DNA]</scope>
    <source>
        <strain evidence="8 9">DK169</strain>
    </source>
</reference>
<feature type="transmembrane region" description="Helical" evidence="6">
    <location>
        <begin position="348"/>
        <end position="366"/>
    </location>
</feature>
<evidence type="ECO:0000256" key="6">
    <source>
        <dbReference type="SAM" id="Phobius"/>
    </source>
</evidence>
<keyword evidence="3" id="KW-0808">Transferase</keyword>
<organism evidence="8 9">
    <name type="scientific">Flagellimonas eckloniae</name>
    <dbReference type="NCBI Taxonomy" id="346185"/>
    <lineage>
        <taxon>Bacteria</taxon>
        <taxon>Pseudomonadati</taxon>
        <taxon>Bacteroidota</taxon>
        <taxon>Flavobacteriia</taxon>
        <taxon>Flavobacteriales</taxon>
        <taxon>Flavobacteriaceae</taxon>
        <taxon>Flagellimonas</taxon>
    </lineage>
</organism>
<comment type="catalytic activity">
    <reaction evidence="1">
        <text>ATP + protein L-histidine = ADP + protein N-phospho-L-histidine.</text>
        <dbReference type="EC" id="2.7.13.3"/>
    </reaction>
</comment>
<keyword evidence="9" id="KW-1185">Reference proteome</keyword>
<sequence length="616" mass="70120">MRINCYKVFWFVFFLFFIGLFPIKANDTIVLQKAQITKNLKDFSTVFISEKKASIFSFETLNHFTPLKGDRSFFYLDFDVASAYSKYTIKNDSENEKEIVFSFSYPFLEDVKLYKAVQGKLILEGEIGIQNLKQAVERTWKITIRLLPNEIASYFLVFTKSKGKPLATDITLRDSNTDSRTSGFQNLGIGLYLGLVLLSLLFTSFIFILAKRSLFLWYGLYLVVLAIFMVSYLGYTNVLLPLQKLDVGRAIYVISIELSTAIFVLFAQQILMAKKYLPKLKKSVEVVIIFQVAFRIFLHFVANSLYAGQVKLFMKLWYVTILFLVVAVIVEIFVYLRHNKRVGSYFAVSYLFMAFGSAALVLHHSFGLLKLSFYGLPGIFYASAIEIFFLTAALTIVVGQIYHERNTLSEKLVLQQQKFLNAFVQGQEEERKRVGGELHDNIGSKVASLKRLFSAKYSDEKMQKEFDDICEDVRTVAHSITPAEISLVGLSGAIDELLETVEKTEQLTINFNTFQFPENLDEGLATHLFRIVQELLQNVIKHANASLVNIQLFGHKNSITLSFEDDGQGVFEKKKNVGIGLKSVQSRVVQMNGQFLFDSIQDKGTSVLVIIPTKYT</sequence>
<feature type="transmembrane region" description="Helical" evidence="6">
    <location>
        <begin position="250"/>
        <end position="271"/>
    </location>
</feature>
<dbReference type="GO" id="GO:0000160">
    <property type="term" value="P:phosphorelay signal transduction system"/>
    <property type="evidence" value="ECO:0007669"/>
    <property type="project" value="UniProtKB-KW"/>
</dbReference>
<feature type="transmembrane region" description="Helical" evidence="6">
    <location>
        <begin position="283"/>
        <end position="301"/>
    </location>
</feature>
<dbReference type="Proteomes" id="UP000050827">
    <property type="component" value="Unassembled WGS sequence"/>
</dbReference>
<feature type="transmembrane region" description="Helical" evidence="6">
    <location>
        <begin position="378"/>
        <end position="402"/>
    </location>
</feature>
<evidence type="ECO:0000256" key="1">
    <source>
        <dbReference type="ARBA" id="ARBA00000085"/>
    </source>
</evidence>
<keyword evidence="6" id="KW-0472">Membrane</keyword>
<dbReference type="SMART" id="SM00387">
    <property type="entry name" value="HATPase_c"/>
    <property type="match status" value="1"/>
</dbReference>
<dbReference type="Pfam" id="PF07695">
    <property type="entry name" value="7TMR-DISM_7TM"/>
    <property type="match status" value="1"/>
</dbReference>
<accession>A0A0Q0WZ25</accession>
<evidence type="ECO:0000256" key="4">
    <source>
        <dbReference type="ARBA" id="ARBA00022777"/>
    </source>
</evidence>
<dbReference type="Pfam" id="PF02518">
    <property type="entry name" value="HATPase_c"/>
    <property type="match status" value="1"/>
</dbReference>
<proteinExistence type="predicted"/>
<dbReference type="PROSITE" id="PS50109">
    <property type="entry name" value="HIS_KIN"/>
    <property type="match status" value="1"/>
</dbReference>
<dbReference type="InterPro" id="IPR005467">
    <property type="entry name" value="His_kinase_dom"/>
</dbReference>
<protein>
    <recommendedName>
        <fullName evidence="2">histidine kinase</fullName>
        <ecNumber evidence="2">2.7.13.3</ecNumber>
    </recommendedName>
</protein>
<evidence type="ECO:0000256" key="3">
    <source>
        <dbReference type="ARBA" id="ARBA00022679"/>
    </source>
</evidence>
<dbReference type="PANTHER" id="PTHR24421">
    <property type="entry name" value="NITRATE/NITRITE SENSOR PROTEIN NARX-RELATED"/>
    <property type="match status" value="1"/>
</dbReference>